<evidence type="ECO:0000256" key="1">
    <source>
        <dbReference type="SAM" id="Phobius"/>
    </source>
</evidence>
<feature type="transmembrane region" description="Helical" evidence="1">
    <location>
        <begin position="53"/>
        <end position="72"/>
    </location>
</feature>
<keyword evidence="1" id="KW-1133">Transmembrane helix</keyword>
<sequence>MQNHSNMKKTILFEFLYLLLSLIIGFFGIAFLSRITYSKNLFVIPVFGNNIQMTAGLMLFFFWLVSLFILTLLRQFKQNFNNLFHNLILLIAGLALTYFFLNFISSAQNMKNVFGKELLPEKIKGLNYEIALFSFLQILVIITIIKAVITSILTLEKHYA</sequence>
<dbReference type="Proteomes" id="UP000093343">
    <property type="component" value="Unassembled WGS sequence"/>
</dbReference>
<keyword evidence="3" id="KW-1185">Reference proteome</keyword>
<reference evidence="3" key="1">
    <citation type="submission" date="2016-03" db="EMBL/GenBank/DDBJ databases">
        <title>Draft genome sequence of Paenibacillus glacialis DSM 22343.</title>
        <authorList>
            <person name="Shin S.-K."/>
            <person name="Yi H."/>
        </authorList>
    </citation>
    <scope>NUCLEOTIDE SEQUENCE [LARGE SCALE GENOMIC DNA]</scope>
    <source>
        <strain evidence="3">CCUG 60099</strain>
    </source>
</reference>
<organism evidence="2 3">
    <name type="scientific">Flavobacterium piscis</name>
    <dbReference type="NCBI Taxonomy" id="1114874"/>
    <lineage>
        <taxon>Bacteria</taxon>
        <taxon>Pseudomonadati</taxon>
        <taxon>Bacteroidota</taxon>
        <taxon>Flavobacteriia</taxon>
        <taxon>Flavobacteriales</taxon>
        <taxon>Flavobacteriaceae</taxon>
        <taxon>Flavobacterium</taxon>
    </lineage>
</organism>
<keyword evidence="1" id="KW-0812">Transmembrane</keyword>
<feature type="transmembrane region" description="Helical" evidence="1">
    <location>
        <begin position="130"/>
        <end position="155"/>
    </location>
</feature>
<proteinExistence type="predicted"/>
<evidence type="ECO:0000313" key="2">
    <source>
        <dbReference type="EMBL" id="OCB77667.1"/>
    </source>
</evidence>
<protein>
    <recommendedName>
        <fullName evidence="4">DUF4149 domain-containing protein</fullName>
    </recommendedName>
</protein>
<accession>A0ABX2XNV9</accession>
<name>A0ABX2XNV9_9FLAO</name>
<comment type="caution">
    <text evidence="2">The sequence shown here is derived from an EMBL/GenBank/DDBJ whole genome shotgun (WGS) entry which is preliminary data.</text>
</comment>
<evidence type="ECO:0008006" key="4">
    <source>
        <dbReference type="Google" id="ProtNLM"/>
    </source>
</evidence>
<keyword evidence="1" id="KW-0472">Membrane</keyword>
<feature type="transmembrane region" description="Helical" evidence="1">
    <location>
        <begin position="84"/>
        <end position="104"/>
    </location>
</feature>
<gene>
    <name evidence="2" type="ORF">FLP_01740</name>
</gene>
<evidence type="ECO:0000313" key="3">
    <source>
        <dbReference type="Proteomes" id="UP000093343"/>
    </source>
</evidence>
<dbReference type="EMBL" id="LVEN01000002">
    <property type="protein sequence ID" value="OCB77667.1"/>
    <property type="molecule type" value="Genomic_DNA"/>
</dbReference>
<feature type="transmembrane region" description="Helical" evidence="1">
    <location>
        <begin position="12"/>
        <end position="33"/>
    </location>
</feature>